<dbReference type="InterPro" id="IPR004358">
    <property type="entry name" value="Sig_transdc_His_kin-like_C"/>
</dbReference>
<dbReference type="Gene3D" id="3.30.450.20">
    <property type="entry name" value="PAS domain"/>
    <property type="match status" value="2"/>
</dbReference>
<dbReference type="SMART" id="SM00091">
    <property type="entry name" value="PAS"/>
    <property type="match status" value="2"/>
</dbReference>
<dbReference type="SMART" id="SM00387">
    <property type="entry name" value="HATPase_c"/>
    <property type="match status" value="1"/>
</dbReference>
<organism evidence="9 10">
    <name type="scientific">Leptospira fainei serovar Hurstbridge str. BUT 6</name>
    <dbReference type="NCBI Taxonomy" id="1193011"/>
    <lineage>
        <taxon>Bacteria</taxon>
        <taxon>Pseudomonadati</taxon>
        <taxon>Spirochaetota</taxon>
        <taxon>Spirochaetia</taxon>
        <taxon>Leptospirales</taxon>
        <taxon>Leptospiraceae</taxon>
        <taxon>Leptospira</taxon>
    </lineage>
</organism>
<dbReference type="InterPro" id="IPR001610">
    <property type="entry name" value="PAC"/>
</dbReference>
<dbReference type="PROSITE" id="PS50112">
    <property type="entry name" value="PAS"/>
    <property type="match status" value="1"/>
</dbReference>
<dbReference type="InterPro" id="IPR013655">
    <property type="entry name" value="PAS_fold_3"/>
</dbReference>
<evidence type="ECO:0000256" key="1">
    <source>
        <dbReference type="ARBA" id="ARBA00000085"/>
    </source>
</evidence>
<dbReference type="Gene3D" id="3.40.50.2300">
    <property type="match status" value="1"/>
</dbReference>
<feature type="domain" description="Histidine kinase" evidence="6">
    <location>
        <begin position="573"/>
        <end position="796"/>
    </location>
</feature>
<keyword evidence="3" id="KW-0597">Phosphoprotein</keyword>
<dbReference type="NCBIfam" id="TIGR00229">
    <property type="entry name" value="sensory_box"/>
    <property type="match status" value="2"/>
</dbReference>
<evidence type="ECO:0000259" key="8">
    <source>
        <dbReference type="PROSITE" id="PS50113"/>
    </source>
</evidence>
<dbReference type="EC" id="2.7.13.3" evidence="2"/>
<dbReference type="CDD" id="cd00082">
    <property type="entry name" value="HisKA"/>
    <property type="match status" value="1"/>
</dbReference>
<dbReference type="Pfam" id="PF08447">
    <property type="entry name" value="PAS_3"/>
    <property type="match status" value="1"/>
</dbReference>
<dbReference type="PRINTS" id="PR00344">
    <property type="entry name" value="BCTRLSENSOR"/>
</dbReference>
<dbReference type="SMART" id="SM00065">
    <property type="entry name" value="GAF"/>
    <property type="match status" value="1"/>
</dbReference>
<dbReference type="AlphaFoldDB" id="S3V0W6"/>
<dbReference type="SUPFAM" id="SSF47384">
    <property type="entry name" value="Homodimeric domain of signal transducing histidine kinase"/>
    <property type="match status" value="1"/>
</dbReference>
<dbReference type="InterPro" id="IPR003594">
    <property type="entry name" value="HATPase_dom"/>
</dbReference>
<dbReference type="GO" id="GO:0000155">
    <property type="term" value="F:phosphorelay sensor kinase activity"/>
    <property type="evidence" value="ECO:0007669"/>
    <property type="project" value="InterPro"/>
</dbReference>
<comment type="catalytic activity">
    <reaction evidence="1">
        <text>ATP + protein L-histidine = ADP + protein N-phospho-L-histidine.</text>
        <dbReference type="EC" id="2.7.13.3"/>
    </reaction>
</comment>
<dbReference type="SUPFAM" id="SSF55785">
    <property type="entry name" value="PYP-like sensor domain (PAS domain)"/>
    <property type="match status" value="2"/>
</dbReference>
<dbReference type="InterPro" id="IPR000014">
    <property type="entry name" value="PAS"/>
</dbReference>
<dbReference type="CDD" id="cd00130">
    <property type="entry name" value="PAS"/>
    <property type="match status" value="2"/>
</dbReference>
<dbReference type="SMART" id="SM00388">
    <property type="entry name" value="HisKA"/>
    <property type="match status" value="1"/>
</dbReference>
<keyword evidence="5" id="KW-0418">Kinase</keyword>
<keyword evidence="10" id="KW-1185">Reference proteome</keyword>
<dbReference type="Gene3D" id="1.10.287.130">
    <property type="match status" value="1"/>
</dbReference>
<protein>
    <recommendedName>
        <fullName evidence="2">histidine kinase</fullName>
        <ecNumber evidence="2">2.7.13.3</ecNumber>
    </recommendedName>
</protein>
<dbReference type="Pfam" id="PF13426">
    <property type="entry name" value="PAS_9"/>
    <property type="match status" value="1"/>
</dbReference>
<evidence type="ECO:0000313" key="9">
    <source>
        <dbReference type="EMBL" id="EPG76331.1"/>
    </source>
</evidence>
<sequence length="810" mass="90671">MSLSLMRKLILLIENKEAGVPTLHDLLSKADQDKTFYVQTVATESALEQIKSLNYDLLIVDYHSVFPNNLNLLEEHKISNAATSFIVINKGTDSAAKLRSFEAGASYYIDKANINSLFLNETIRACLKNNEFGNIFAEDSLRLKEIIRLNIEVATTELDTEEFPDFIAEKIGRFVECDGVSVGRKEDGEFVYKGAYGKLVYPKGLRIPTEWSFSGQAIGNKRILFHGELSSLSAEAGNDFSLKGKVGSGIAIPLIFANEAVGIINVFSEKRDAFEREIERSLELVSVMLGSILYKKNVEHELRSGRNMLKSALKIANLGSWEWNVIENKITWSDEVYSIFGISKNEFQISVDGFFSFVHSDDLVRVRKFGEELLEYGTITEIDHRIIKPDGETRYVVERAELVRNSKGEPIFIIGTVQDVTERKRSEENLRLLQIAIEKSTDIFLITESEPIADPGPKIVYVNEAFEKLTGYTREEVVGQTPKILRGPKSDLKIQAKIEEYMSQWKQIREETLNHRKDGTEFWTELDMFPINDSTGRYTHWISIHRDVTERKQTEERLMQSQKMEAVGQLAGGLAHDFNNLLNVILANLDLLELKLKESPDLLKRVTSAQDAVQRGVEVNRRLLSFSRKQPINPEIADVNQLLRDFSPILEKIQTDKVNVELEISNESLICEIEKSGLENALLNLTINARDAMPEGGTIRISSGLLKNASSEGIRISGLEQADYCLVTVTDSGVGMEETIKARIFEPFFSTKGAGKGTGLGLAMVYGFVKQSKGFVKVISVPGHGTSFLIFLPILGPDHSIPAGEGAILP</sequence>
<dbReference type="PROSITE" id="PS50113">
    <property type="entry name" value="PAC"/>
    <property type="match status" value="2"/>
</dbReference>
<evidence type="ECO:0000256" key="3">
    <source>
        <dbReference type="ARBA" id="ARBA00022553"/>
    </source>
</evidence>
<dbReference type="Gene3D" id="2.10.70.100">
    <property type="match status" value="1"/>
</dbReference>
<dbReference type="STRING" id="1193011.LEP1GSC058_1345"/>
<gene>
    <name evidence="9" type="ORF">LEP1GSC058_1345</name>
</gene>
<dbReference type="InterPro" id="IPR029016">
    <property type="entry name" value="GAF-like_dom_sf"/>
</dbReference>
<comment type="caution">
    <text evidence="9">The sequence shown here is derived from an EMBL/GenBank/DDBJ whole genome shotgun (WGS) entry which is preliminary data.</text>
</comment>
<feature type="domain" description="PAS" evidence="7">
    <location>
        <begin position="429"/>
        <end position="481"/>
    </location>
</feature>
<keyword evidence="4" id="KW-0808">Transferase</keyword>
<dbReference type="SUPFAM" id="SSF55781">
    <property type="entry name" value="GAF domain-like"/>
    <property type="match status" value="1"/>
</dbReference>
<proteinExistence type="predicted"/>
<dbReference type="Proteomes" id="UP000014540">
    <property type="component" value="Unassembled WGS sequence"/>
</dbReference>
<dbReference type="InterPro" id="IPR003018">
    <property type="entry name" value="GAF"/>
</dbReference>
<dbReference type="EMBL" id="AKWZ02000001">
    <property type="protein sequence ID" value="EPG76331.1"/>
    <property type="molecule type" value="Genomic_DNA"/>
</dbReference>
<dbReference type="RefSeq" id="WP_016547604.1">
    <property type="nucleotide sequence ID" value="NZ_AKWZ02000001.1"/>
</dbReference>
<feature type="domain" description="PAC" evidence="8">
    <location>
        <begin position="507"/>
        <end position="560"/>
    </location>
</feature>
<dbReference type="Gene3D" id="3.30.565.10">
    <property type="entry name" value="Histidine kinase-like ATPase, C-terminal domain"/>
    <property type="match status" value="1"/>
</dbReference>
<evidence type="ECO:0000256" key="5">
    <source>
        <dbReference type="ARBA" id="ARBA00022777"/>
    </source>
</evidence>
<dbReference type="InterPro" id="IPR000700">
    <property type="entry name" value="PAS-assoc_C"/>
</dbReference>
<dbReference type="InterPro" id="IPR036097">
    <property type="entry name" value="HisK_dim/P_sf"/>
</dbReference>
<dbReference type="CDD" id="cd00156">
    <property type="entry name" value="REC"/>
    <property type="match status" value="1"/>
</dbReference>
<feature type="domain" description="PAC" evidence="8">
    <location>
        <begin position="380"/>
        <end position="432"/>
    </location>
</feature>
<dbReference type="PANTHER" id="PTHR43065:SF49">
    <property type="entry name" value="HISTIDINE KINASE"/>
    <property type="match status" value="1"/>
</dbReference>
<accession>S3V0W6</accession>
<dbReference type="SMART" id="SM00086">
    <property type="entry name" value="PAC"/>
    <property type="match status" value="2"/>
</dbReference>
<dbReference type="InterPro" id="IPR035965">
    <property type="entry name" value="PAS-like_dom_sf"/>
</dbReference>
<dbReference type="InterPro" id="IPR005467">
    <property type="entry name" value="His_kinase_dom"/>
</dbReference>
<dbReference type="InterPro" id="IPR011006">
    <property type="entry name" value="CheY-like_superfamily"/>
</dbReference>
<evidence type="ECO:0000313" key="10">
    <source>
        <dbReference type="Proteomes" id="UP000014540"/>
    </source>
</evidence>
<dbReference type="SUPFAM" id="SSF55874">
    <property type="entry name" value="ATPase domain of HSP90 chaperone/DNA topoisomerase II/histidine kinase"/>
    <property type="match status" value="1"/>
</dbReference>
<dbReference type="PANTHER" id="PTHR43065">
    <property type="entry name" value="SENSOR HISTIDINE KINASE"/>
    <property type="match status" value="1"/>
</dbReference>
<evidence type="ECO:0000259" key="7">
    <source>
        <dbReference type="PROSITE" id="PS50112"/>
    </source>
</evidence>
<name>S3V0W6_9LEPT</name>
<dbReference type="PROSITE" id="PS50109">
    <property type="entry name" value="HIS_KIN"/>
    <property type="match status" value="1"/>
</dbReference>
<dbReference type="SUPFAM" id="SSF52172">
    <property type="entry name" value="CheY-like"/>
    <property type="match status" value="1"/>
</dbReference>
<reference evidence="9" key="1">
    <citation type="submission" date="2013-04" db="EMBL/GenBank/DDBJ databases">
        <authorList>
            <person name="Harkins D.M."/>
            <person name="Durkin A.S."/>
            <person name="Selengut J.D."/>
            <person name="Sanka R."/>
            <person name="DePew J."/>
            <person name="Purushe J."/>
            <person name="Ahmed A."/>
            <person name="van der Linden H."/>
            <person name="Goris M.G.A."/>
            <person name="Hartskeerl R.A."/>
            <person name="Vinetz J.M."/>
            <person name="Sutton G.G."/>
            <person name="Nelson W.C."/>
            <person name="Fouts D.E."/>
        </authorList>
    </citation>
    <scope>NUCLEOTIDE SEQUENCE [LARGE SCALE GENOMIC DNA]</scope>
    <source>
        <strain evidence="9">BUT 6</strain>
    </source>
</reference>
<dbReference type="Pfam" id="PF02518">
    <property type="entry name" value="HATPase_c"/>
    <property type="match status" value="1"/>
</dbReference>
<dbReference type="InterPro" id="IPR036890">
    <property type="entry name" value="HATPase_C_sf"/>
</dbReference>
<dbReference type="Gene3D" id="3.30.450.40">
    <property type="match status" value="1"/>
</dbReference>
<evidence type="ECO:0000256" key="4">
    <source>
        <dbReference type="ARBA" id="ARBA00022679"/>
    </source>
</evidence>
<dbReference type="InterPro" id="IPR003661">
    <property type="entry name" value="HisK_dim/P_dom"/>
</dbReference>
<evidence type="ECO:0000259" key="6">
    <source>
        <dbReference type="PROSITE" id="PS50109"/>
    </source>
</evidence>
<evidence type="ECO:0000256" key="2">
    <source>
        <dbReference type="ARBA" id="ARBA00012438"/>
    </source>
</evidence>